<protein>
    <submittedName>
        <fullName evidence="1">Uncharacterized protein</fullName>
    </submittedName>
</protein>
<proteinExistence type="predicted"/>
<sequence length="121" mass="13960">MKALISLFIIFIIALRPVMPLIDYTVNYNYITKNLCENRAKKEMNCKGKCYLVKELSKSSQNSAKQDQLKLSVFSELFTVGNIFTVLDNLNFSLDNQKQNSYLSSFYNFSLDSRIFHPPLA</sequence>
<dbReference type="Proteomes" id="UP000199203">
    <property type="component" value="Unassembled WGS sequence"/>
</dbReference>
<dbReference type="AlphaFoldDB" id="A0A1G7JZN7"/>
<dbReference type="RefSeq" id="WP_089872777.1">
    <property type="nucleotide sequence ID" value="NZ_FNBH01000001.1"/>
</dbReference>
<dbReference type="OrthoDB" id="980645at2"/>
<keyword evidence="2" id="KW-1185">Reference proteome</keyword>
<dbReference type="STRING" id="454006.SAMN05421825_1529"/>
<accession>A0A1G7JZN7</accession>
<dbReference type="EMBL" id="FNBH01000001">
    <property type="protein sequence ID" value="SDF30433.1"/>
    <property type="molecule type" value="Genomic_DNA"/>
</dbReference>
<organism evidence="1 2">
    <name type="scientific">Epilithonimonas hungarica</name>
    <dbReference type="NCBI Taxonomy" id="454006"/>
    <lineage>
        <taxon>Bacteria</taxon>
        <taxon>Pseudomonadati</taxon>
        <taxon>Bacteroidota</taxon>
        <taxon>Flavobacteriia</taxon>
        <taxon>Flavobacteriales</taxon>
        <taxon>Weeksellaceae</taxon>
        <taxon>Chryseobacterium group</taxon>
        <taxon>Epilithonimonas</taxon>
    </lineage>
</organism>
<evidence type="ECO:0000313" key="2">
    <source>
        <dbReference type="Proteomes" id="UP000199203"/>
    </source>
</evidence>
<reference evidence="2" key="1">
    <citation type="submission" date="2016-10" db="EMBL/GenBank/DDBJ databases">
        <authorList>
            <person name="Varghese N."/>
            <person name="Submissions S."/>
        </authorList>
    </citation>
    <scope>NUCLEOTIDE SEQUENCE [LARGE SCALE GENOMIC DNA]</scope>
    <source>
        <strain evidence="2">DSM 19684</strain>
    </source>
</reference>
<gene>
    <name evidence="1" type="ORF">SAMN05421825_1529</name>
</gene>
<name>A0A1G7JZN7_9FLAO</name>
<evidence type="ECO:0000313" key="1">
    <source>
        <dbReference type="EMBL" id="SDF30433.1"/>
    </source>
</evidence>